<dbReference type="AlphaFoldDB" id="A0A1M6APH3"/>
<organism evidence="3 4">
    <name type="scientific">Pseudobutyrivibrio xylanivorans DSM 14809</name>
    <dbReference type="NCBI Taxonomy" id="1123012"/>
    <lineage>
        <taxon>Bacteria</taxon>
        <taxon>Bacillati</taxon>
        <taxon>Bacillota</taxon>
        <taxon>Clostridia</taxon>
        <taxon>Lachnospirales</taxon>
        <taxon>Lachnospiraceae</taxon>
        <taxon>Pseudobutyrivibrio</taxon>
    </lineage>
</organism>
<dbReference type="EMBL" id="FQYQ01000001">
    <property type="protein sequence ID" value="SHI38404.1"/>
    <property type="molecule type" value="Genomic_DNA"/>
</dbReference>
<dbReference type="OrthoDB" id="9805976at2"/>
<evidence type="ECO:0000313" key="4">
    <source>
        <dbReference type="Proteomes" id="UP000184185"/>
    </source>
</evidence>
<reference evidence="3 4" key="1">
    <citation type="submission" date="2016-11" db="EMBL/GenBank/DDBJ databases">
        <authorList>
            <person name="Jaros S."/>
            <person name="Januszkiewicz K."/>
            <person name="Wedrychowicz H."/>
        </authorList>
    </citation>
    <scope>NUCLEOTIDE SEQUENCE [LARGE SCALE GENOMIC DNA]</scope>
    <source>
        <strain evidence="3 4">DSM 14809</strain>
    </source>
</reference>
<gene>
    <name evidence="3" type="ORF">SAMN02745725_00315</name>
</gene>
<dbReference type="RefSeq" id="WP_072911564.1">
    <property type="nucleotide sequence ID" value="NZ_FQYQ01000001.1"/>
</dbReference>
<proteinExistence type="predicted"/>
<protein>
    <recommendedName>
        <fullName evidence="5">NADPH-dependent FMN reductase</fullName>
    </recommendedName>
</protein>
<evidence type="ECO:0008006" key="5">
    <source>
        <dbReference type="Google" id="ProtNLM"/>
    </source>
</evidence>
<dbReference type="PANTHER" id="PTHR43278:SF4">
    <property type="entry name" value="NAD(P)H-DEPENDENT FMN-CONTAINING OXIDOREDUCTASE YWQN-RELATED"/>
    <property type="match status" value="1"/>
</dbReference>
<evidence type="ECO:0000256" key="1">
    <source>
        <dbReference type="ARBA" id="ARBA00022630"/>
    </source>
</evidence>
<keyword evidence="4" id="KW-1185">Reference proteome</keyword>
<dbReference type="Proteomes" id="UP000184185">
    <property type="component" value="Unassembled WGS sequence"/>
</dbReference>
<dbReference type="SUPFAM" id="SSF52218">
    <property type="entry name" value="Flavoproteins"/>
    <property type="match status" value="1"/>
</dbReference>
<dbReference type="InterPro" id="IPR029039">
    <property type="entry name" value="Flavoprotein-like_sf"/>
</dbReference>
<dbReference type="InterPro" id="IPR051796">
    <property type="entry name" value="ISF_SsuE-like"/>
</dbReference>
<sequence>MIVIVNTTDNKEISALIQTDLEEKKVEYKIFEADTMNISPCLGCNYCWLKTPGNCMINDDYEQIVKLLAKGGQMWVISDTALGFINHKGKNIYDRLMPIVTMNLEFRDKLMRHIMRYDTRPDVGVIFQGEADKEFLDTWNKKVASNMNSEPLGVYEVNEIREAIACMQ</sequence>
<name>A0A1M6APH3_PSEXY</name>
<keyword evidence="2" id="KW-0288">FMN</keyword>
<dbReference type="PANTHER" id="PTHR43278">
    <property type="entry name" value="NAD(P)H-DEPENDENT FMN-CONTAINING OXIDOREDUCTASE YWQN-RELATED"/>
    <property type="match status" value="1"/>
</dbReference>
<accession>A0A1M6APH3</accession>
<evidence type="ECO:0000313" key="3">
    <source>
        <dbReference type="EMBL" id="SHI38404.1"/>
    </source>
</evidence>
<dbReference type="Gene3D" id="3.40.50.360">
    <property type="match status" value="1"/>
</dbReference>
<keyword evidence="1" id="KW-0285">Flavoprotein</keyword>
<evidence type="ECO:0000256" key="2">
    <source>
        <dbReference type="ARBA" id="ARBA00022643"/>
    </source>
</evidence>